<dbReference type="GO" id="GO:0005509">
    <property type="term" value="F:calcium ion binding"/>
    <property type="evidence" value="ECO:0007669"/>
    <property type="project" value="InterPro"/>
</dbReference>
<dbReference type="InterPro" id="IPR003599">
    <property type="entry name" value="Ig_sub"/>
</dbReference>
<keyword evidence="8" id="KW-1185">Reference proteome</keyword>
<dbReference type="SUPFAM" id="SSF48726">
    <property type="entry name" value="Immunoglobulin"/>
    <property type="match status" value="2"/>
</dbReference>
<dbReference type="InterPro" id="IPR003598">
    <property type="entry name" value="Ig_sub2"/>
</dbReference>
<dbReference type="GeneTree" id="ENSGT01010000222294"/>
<feature type="domain" description="EGF-like" evidence="5">
    <location>
        <begin position="196"/>
        <end position="239"/>
    </location>
</feature>
<dbReference type="InterPro" id="IPR000152">
    <property type="entry name" value="EGF-type_Asp/Asn_hydroxyl_site"/>
</dbReference>
<dbReference type="InterPro" id="IPR000742">
    <property type="entry name" value="EGF"/>
</dbReference>
<proteinExistence type="predicted"/>
<dbReference type="SUPFAM" id="SSF57184">
    <property type="entry name" value="Growth factor receptor domain"/>
    <property type="match status" value="1"/>
</dbReference>
<dbReference type="Proteomes" id="UP000265140">
    <property type="component" value="Chromosome 9"/>
</dbReference>
<evidence type="ECO:0000256" key="3">
    <source>
        <dbReference type="ARBA" id="ARBA00023157"/>
    </source>
</evidence>
<organism evidence="7 8">
    <name type="scientific">Esox lucius</name>
    <name type="common">Northern pike</name>
    <dbReference type="NCBI Taxonomy" id="8010"/>
    <lineage>
        <taxon>Eukaryota</taxon>
        <taxon>Metazoa</taxon>
        <taxon>Chordata</taxon>
        <taxon>Craniata</taxon>
        <taxon>Vertebrata</taxon>
        <taxon>Euteleostomi</taxon>
        <taxon>Actinopterygii</taxon>
        <taxon>Neopterygii</taxon>
        <taxon>Teleostei</taxon>
        <taxon>Protacanthopterygii</taxon>
        <taxon>Esociformes</taxon>
        <taxon>Esocidae</taxon>
        <taxon>Esox</taxon>
    </lineage>
</organism>
<evidence type="ECO:0000259" key="5">
    <source>
        <dbReference type="PROSITE" id="PS50026"/>
    </source>
</evidence>
<keyword evidence="2" id="KW-0677">Repeat</keyword>
<dbReference type="PROSITE" id="PS50835">
    <property type="entry name" value="IG_LIKE"/>
    <property type="match status" value="2"/>
</dbReference>
<accession>A0AAY5L6R3</accession>
<dbReference type="InterPro" id="IPR018097">
    <property type="entry name" value="EGF_Ca-bd_CS"/>
</dbReference>
<dbReference type="Ensembl" id="ENSELUT00000099578.1">
    <property type="protein sequence ID" value="ENSELUP00000096736.1"/>
    <property type="gene ID" value="ENSELUG00000042059.1"/>
</dbReference>
<dbReference type="InterPro" id="IPR003989">
    <property type="entry name" value="VCAM-1"/>
</dbReference>
<evidence type="ECO:0000256" key="2">
    <source>
        <dbReference type="ARBA" id="ARBA00022737"/>
    </source>
</evidence>
<evidence type="ECO:0000259" key="6">
    <source>
        <dbReference type="PROSITE" id="PS50835"/>
    </source>
</evidence>
<dbReference type="PROSITE" id="PS01187">
    <property type="entry name" value="EGF_CA"/>
    <property type="match status" value="1"/>
</dbReference>
<dbReference type="Gene3D" id="2.60.40.10">
    <property type="entry name" value="Immunoglobulins"/>
    <property type="match status" value="2"/>
</dbReference>
<sequence length="304" mass="33121">MTCSSDANPPVDKYTWYKKTVSSPKASGQSYSITNITSEDSGEYYCEAQNQYGRLNSSTLSVDVQYGPKNTSVSVSPSGKIVEGSSVTLTCSSDANPPVDKYTWYKKTVSSPKASGQSYSITNIRSEDSGEYYCEAQNQYGRLNSSTLSVDVQYVDECTAHSQICGENSTCLNTNGSYSCHCLPGFKSNRIGLCVDINECVEEKRYCGNEGLCHNLIGSYWCQCSPGSTNYGHKGTKCVELSCDPQEAQPGKTLPGLGSLMSLVRENCLWLRNSSTSGPRQPPLGGDVLLKVRYHFLTLTPSLQ</sequence>
<dbReference type="SMART" id="SM00409">
    <property type="entry name" value="IG"/>
    <property type="match status" value="2"/>
</dbReference>
<dbReference type="GO" id="GO:0016020">
    <property type="term" value="C:membrane"/>
    <property type="evidence" value="ECO:0007669"/>
    <property type="project" value="InterPro"/>
</dbReference>
<dbReference type="InterPro" id="IPR036179">
    <property type="entry name" value="Ig-like_dom_sf"/>
</dbReference>
<evidence type="ECO:0000313" key="8">
    <source>
        <dbReference type="Proteomes" id="UP000265140"/>
    </source>
</evidence>
<dbReference type="PANTHER" id="PTHR46013">
    <property type="entry name" value="VASCULAR CELL ADHESION MOLECULE 1"/>
    <property type="match status" value="1"/>
</dbReference>
<reference evidence="7 8" key="1">
    <citation type="submission" date="2020-02" db="EMBL/GenBank/DDBJ databases">
        <title>Esox lucius (northern pike) genome, fEsoLuc1, primary haplotype.</title>
        <authorList>
            <person name="Myers G."/>
            <person name="Karagic N."/>
            <person name="Meyer A."/>
            <person name="Pippel M."/>
            <person name="Reichard M."/>
            <person name="Winkler S."/>
            <person name="Tracey A."/>
            <person name="Sims Y."/>
            <person name="Howe K."/>
            <person name="Rhie A."/>
            <person name="Formenti G."/>
            <person name="Durbin R."/>
            <person name="Fedrigo O."/>
            <person name="Jarvis E.D."/>
        </authorList>
    </citation>
    <scope>NUCLEOTIDE SEQUENCE [LARGE SCALE GENOMIC DNA]</scope>
</reference>
<keyword evidence="1 4" id="KW-0245">EGF-like domain</keyword>
<feature type="domain" description="Ig-like" evidence="6">
    <location>
        <begin position="1"/>
        <end position="61"/>
    </location>
</feature>
<comment type="caution">
    <text evidence="4">Lacks conserved residue(s) required for the propagation of feature annotation.</text>
</comment>
<keyword evidence="3" id="KW-1015">Disulfide bond</keyword>
<feature type="domain" description="Ig-like" evidence="6">
    <location>
        <begin position="68"/>
        <end position="149"/>
    </location>
</feature>
<protein>
    <submittedName>
        <fullName evidence="7">Uncharacterized protein</fullName>
    </submittedName>
</protein>
<dbReference type="InterPro" id="IPR049883">
    <property type="entry name" value="NOTCH1_EGF-like"/>
</dbReference>
<dbReference type="PROSITE" id="PS50026">
    <property type="entry name" value="EGF_3"/>
    <property type="match status" value="2"/>
</dbReference>
<dbReference type="InterPro" id="IPR007110">
    <property type="entry name" value="Ig-like_dom"/>
</dbReference>
<feature type="domain" description="EGF-like" evidence="5">
    <location>
        <begin position="154"/>
        <end position="195"/>
    </location>
</feature>
<dbReference type="SMART" id="SM00179">
    <property type="entry name" value="EGF_CA"/>
    <property type="match status" value="2"/>
</dbReference>
<dbReference type="PROSITE" id="PS01186">
    <property type="entry name" value="EGF_2"/>
    <property type="match status" value="1"/>
</dbReference>
<dbReference type="CDD" id="cd00054">
    <property type="entry name" value="EGF_CA"/>
    <property type="match status" value="2"/>
</dbReference>
<dbReference type="Pfam" id="PF07645">
    <property type="entry name" value="EGF_CA"/>
    <property type="match status" value="2"/>
</dbReference>
<dbReference type="InterPro" id="IPR001881">
    <property type="entry name" value="EGF-like_Ca-bd_dom"/>
</dbReference>
<dbReference type="InterPro" id="IPR009030">
    <property type="entry name" value="Growth_fac_rcpt_cys_sf"/>
</dbReference>
<dbReference type="PANTHER" id="PTHR46013:SF4">
    <property type="entry name" value="B-CELL RECEPTOR CD22-RELATED"/>
    <property type="match status" value="1"/>
</dbReference>
<dbReference type="PRINTS" id="PR01474">
    <property type="entry name" value="VCAM1"/>
</dbReference>
<evidence type="ECO:0000313" key="7">
    <source>
        <dbReference type="Ensembl" id="ENSELUP00000096736.1"/>
    </source>
</evidence>
<dbReference type="AlphaFoldDB" id="A0AAY5L6R3"/>
<dbReference type="Pfam" id="PF13895">
    <property type="entry name" value="Ig_2"/>
    <property type="match status" value="2"/>
</dbReference>
<evidence type="ECO:0000256" key="4">
    <source>
        <dbReference type="PROSITE-ProRule" id="PRU00076"/>
    </source>
</evidence>
<dbReference type="InterPro" id="IPR013783">
    <property type="entry name" value="Ig-like_fold"/>
</dbReference>
<name>A0AAY5L6R3_ESOLU</name>
<dbReference type="SMART" id="SM00181">
    <property type="entry name" value="EGF"/>
    <property type="match status" value="2"/>
</dbReference>
<dbReference type="Gene3D" id="2.10.25.10">
    <property type="entry name" value="Laminin"/>
    <property type="match status" value="2"/>
</dbReference>
<dbReference type="SMART" id="SM00408">
    <property type="entry name" value="IGc2"/>
    <property type="match status" value="2"/>
</dbReference>
<dbReference type="PROSITE" id="PS00010">
    <property type="entry name" value="ASX_HYDROXYL"/>
    <property type="match status" value="2"/>
</dbReference>
<reference evidence="7" key="3">
    <citation type="submission" date="2025-09" db="UniProtKB">
        <authorList>
            <consortium name="Ensembl"/>
        </authorList>
    </citation>
    <scope>IDENTIFICATION</scope>
</reference>
<dbReference type="CDD" id="cd00096">
    <property type="entry name" value="Ig"/>
    <property type="match status" value="1"/>
</dbReference>
<evidence type="ECO:0000256" key="1">
    <source>
        <dbReference type="ARBA" id="ARBA00022536"/>
    </source>
</evidence>
<reference evidence="7" key="2">
    <citation type="submission" date="2025-08" db="UniProtKB">
        <authorList>
            <consortium name="Ensembl"/>
        </authorList>
    </citation>
    <scope>IDENTIFICATION</scope>
</reference>
<dbReference type="GO" id="GO:0098609">
    <property type="term" value="P:cell-cell adhesion"/>
    <property type="evidence" value="ECO:0007669"/>
    <property type="project" value="InterPro"/>
</dbReference>